<evidence type="ECO:0000259" key="4">
    <source>
        <dbReference type="Pfam" id="PF13966"/>
    </source>
</evidence>
<reference evidence="7" key="2">
    <citation type="submission" date="2021-03" db="UniProtKB">
        <authorList>
            <consortium name="EnsemblPlants"/>
        </authorList>
    </citation>
    <scope>IDENTIFICATION</scope>
</reference>
<evidence type="ECO:0000259" key="2">
    <source>
        <dbReference type="Pfam" id="PF03372"/>
    </source>
</evidence>
<name>A0A803QDP5_CANSA</name>
<dbReference type="Pfam" id="PF03372">
    <property type="entry name" value="Exo_endo_phos"/>
    <property type="match status" value="1"/>
</dbReference>
<dbReference type="EMBL" id="UZAU01000757">
    <property type="status" value="NOT_ANNOTATED_CDS"/>
    <property type="molecule type" value="Genomic_DNA"/>
</dbReference>
<protein>
    <recommendedName>
        <fullName evidence="9">Reverse transcriptase</fullName>
    </recommendedName>
</protein>
<dbReference type="InterPro" id="IPR002156">
    <property type="entry name" value="RNaseH_domain"/>
</dbReference>
<dbReference type="CDD" id="cd06222">
    <property type="entry name" value="RNase_H_like"/>
    <property type="match status" value="1"/>
</dbReference>
<keyword evidence="8" id="KW-1185">Reference proteome</keyword>
<dbReference type="Gramene" id="evm.model.09.1202">
    <property type="protein sequence ID" value="cds.evm.model.09.1202"/>
    <property type="gene ID" value="evm.TU.09.1202"/>
</dbReference>
<evidence type="ECO:0000259" key="6">
    <source>
        <dbReference type="Pfam" id="PF14392"/>
    </source>
</evidence>
<dbReference type="Pfam" id="PF00078">
    <property type="entry name" value="RVT_1"/>
    <property type="match status" value="1"/>
</dbReference>
<dbReference type="EnsemblPlants" id="evm.model.09.1202">
    <property type="protein sequence ID" value="cds.evm.model.09.1202"/>
    <property type="gene ID" value="evm.TU.09.1202"/>
</dbReference>
<evidence type="ECO:0000259" key="3">
    <source>
        <dbReference type="Pfam" id="PF13456"/>
    </source>
</evidence>
<dbReference type="InterPro" id="IPR012337">
    <property type="entry name" value="RNaseH-like_sf"/>
</dbReference>
<reference evidence="7" key="1">
    <citation type="submission" date="2018-11" db="EMBL/GenBank/DDBJ databases">
        <authorList>
            <person name="Grassa J C."/>
        </authorList>
    </citation>
    <scope>NUCLEOTIDE SEQUENCE [LARGE SCALE GENOMIC DNA]</scope>
</reference>
<dbReference type="GO" id="GO:0004523">
    <property type="term" value="F:RNA-DNA hybrid ribonuclease activity"/>
    <property type="evidence" value="ECO:0007669"/>
    <property type="project" value="InterPro"/>
</dbReference>
<dbReference type="InterPro" id="IPR000477">
    <property type="entry name" value="RT_dom"/>
</dbReference>
<dbReference type="InterPro" id="IPR036691">
    <property type="entry name" value="Endo/exonu/phosph_ase_sf"/>
</dbReference>
<sequence length="1685" mass="191686">MDLQGLEVQWASLELEEEDEVGLVASRVEQEELVIDTRWCLVGKLLSGRVSDFDAFQNMMAFLWQPGKGMYVKELNSNLFLFQFYHEIDIDRVITGSPWTFNKKQLILHRLKEGENPRSVNLHFLDLWVHIYDLEHGFQSLKVVTDIGNLMGKFVESDINNFSGVWREYMRVRVTIDVDKPLRRRMKIFREDRSWFWANFKYENLSTFCFICGILGHSERFCPKLFHTPAHLIQKPYGMFLKANSRRTAEKIGAKWLRSGVVGGSAERGEGSSRPVAPAMAGGGPTEEIGELNGELIGGYGDSGLAARLVEGGVNNRDMREQLVGGKLIEGDKDIHGNNGEDCIIYNDPKRKRIGGRMGSGVGGPSDSNGPNVIGMAKGPPFIMISLSWNCRGLGNPRAVQFLKDLVVQKRPDIIFLCETLCKKDVVERVRVTLGFEGCFVVEAQGHSGGLALLWKDQKLAELRGFSRNHIDVIIHEDESRLWRLTGIYGEPNRALRRNTWDLFRSLNLEVQLPWCLIGDMNNLGGQDEKRGGRSYPNWLVDGFRNALDQCGLVDLHLEGYPFTWEKGKGSSNWVEERLDKALVSHSWLQLFPLAKLYNMEISTSDHCPILLMPEAYSFGTHNRTFRFENAWLREPMCKEVVRSSWEGLSGRDLVEKIEGCGVALEAWGKDFTGNFKDRINQCKMVIRNLKKKRDEVSVRIHKEKQEELFEILTKREIYWKQRSKQFWLRSGDTNSKYFHNFASSRKRQNHIQRLQREDGVWVDWEAGLGGLMVDYFNRLFEASNVDISHVLQEVQPSISEDQNEMLLDFVEEDEVRMALFQMHPDKSPGPDGMSPGFYQKFWDIVGSDVVRLVREFMDTGVLPIGLNDTNLVLIPKKSSPCNMGELRPISLCNVVYKVLSKVLANRLKKSGVAILKDMLRRMGFAEKWVDLVLQCVVSVRYHIIHGGRKLGPIVPSRGIRQGDPISPYLFIVCAEGFSALVRRFERNQLLHGCRVANGAPRVSHMLFADDSYLYCQASVEEATRVMELLRLFELASGQVVNKEKSSVFFSSNTRGDVRQLICSVLGMIEAGENSSYLGLPNTMGRNKNAVLGFLKEKVLKRIKSWDTKFLSRAGKEVLIKTVVQSLPTYAMNVFLLPVGVCKEIESLMARFWWKSSWNQNKGISWMSWSRLVKHKLEGGMGFRSLREFNIAMLGKQGWRLVTNPSSLVSRVYKARYFAQGDFLTAELGSNPSFIWRSLVEAQGVLKAGLRWRVGDGLSIRFAMDPWLPRDESPIPTSDLSAYNDLKVQSLFKVGAREWDEEVVRDIFIEREAEFILGIPLARNDAIDSWYWLKETSGCYSVKSAYQILMNRDTNVDGRAGDSKFWKELWEVKVPPTVKDVLWRAATNSLPTRKRLFERKVPLDYSCPFCLVSSETITHCLLNCDFATACWEKLAVCVGGRVWESFRDWLQQLLNTADAEKVAQAGTLCWAIWKARNDIVWDQKSRSANDVVQFALRSIDQWKKAQLSENYPSLNPMFLNKGDELWTKPVSNGIKLNVDAAIFDSDNRFGFGFVVRDCHGQLLVATGSSRPGKTTPADAEAMGIREALSWLKDKSYQHVCVESDSLVTVQAIHSPIEMFSGFGLIVKDCKSLLDSMNNVSLRFVKRSANRAAHVMARQSRLFADRLFTRDNVPSELEVVLLSDCS</sequence>
<dbReference type="Pfam" id="PF13966">
    <property type="entry name" value="zf-RVT"/>
    <property type="match status" value="1"/>
</dbReference>
<dbReference type="PANTHER" id="PTHR33116">
    <property type="entry name" value="REVERSE TRANSCRIPTASE ZINC-BINDING DOMAIN-CONTAINING PROTEIN-RELATED-RELATED"/>
    <property type="match status" value="1"/>
</dbReference>
<evidence type="ECO:0000259" key="1">
    <source>
        <dbReference type="Pfam" id="PF00078"/>
    </source>
</evidence>
<feature type="domain" description="Reverse transcriptase" evidence="1">
    <location>
        <begin position="922"/>
        <end position="1066"/>
    </location>
</feature>
<dbReference type="GO" id="GO:0003676">
    <property type="term" value="F:nucleic acid binding"/>
    <property type="evidence" value="ECO:0007669"/>
    <property type="project" value="InterPro"/>
</dbReference>
<dbReference type="InterPro" id="IPR005135">
    <property type="entry name" value="Endo/exonuclease/phosphatase"/>
</dbReference>
<dbReference type="Pfam" id="PF14392">
    <property type="entry name" value="zf-CCHC_4"/>
    <property type="match status" value="1"/>
</dbReference>
<dbReference type="PANTHER" id="PTHR33116:SF86">
    <property type="entry name" value="REVERSE TRANSCRIPTASE DOMAIN-CONTAINING PROTEIN"/>
    <property type="match status" value="1"/>
</dbReference>
<dbReference type="InterPro" id="IPR044730">
    <property type="entry name" value="RNase_H-like_dom_plant"/>
</dbReference>
<dbReference type="Pfam" id="PF14111">
    <property type="entry name" value="DUF4283"/>
    <property type="match status" value="1"/>
</dbReference>
<feature type="domain" description="Endonuclease/exonuclease/phosphatase" evidence="2">
    <location>
        <begin position="387"/>
        <end position="607"/>
    </location>
</feature>
<dbReference type="InterPro" id="IPR025558">
    <property type="entry name" value="DUF4283"/>
</dbReference>
<proteinExistence type="predicted"/>
<feature type="domain" description="Reverse transcriptase zinc-binding" evidence="4">
    <location>
        <begin position="1340"/>
        <end position="1431"/>
    </location>
</feature>
<dbReference type="InterPro" id="IPR043502">
    <property type="entry name" value="DNA/RNA_pol_sf"/>
</dbReference>
<evidence type="ECO:0000313" key="8">
    <source>
        <dbReference type="Proteomes" id="UP000596661"/>
    </source>
</evidence>
<accession>A0A803QDP5</accession>
<dbReference type="SUPFAM" id="SSF53098">
    <property type="entry name" value="Ribonuclease H-like"/>
    <property type="match status" value="1"/>
</dbReference>
<evidence type="ECO:0000313" key="7">
    <source>
        <dbReference type="EnsemblPlants" id="cds.evm.model.09.1202"/>
    </source>
</evidence>
<dbReference type="SUPFAM" id="SSF56219">
    <property type="entry name" value="DNase I-like"/>
    <property type="match status" value="1"/>
</dbReference>
<organism evidence="7 8">
    <name type="scientific">Cannabis sativa</name>
    <name type="common">Hemp</name>
    <name type="synonym">Marijuana</name>
    <dbReference type="NCBI Taxonomy" id="3483"/>
    <lineage>
        <taxon>Eukaryota</taxon>
        <taxon>Viridiplantae</taxon>
        <taxon>Streptophyta</taxon>
        <taxon>Embryophyta</taxon>
        <taxon>Tracheophyta</taxon>
        <taxon>Spermatophyta</taxon>
        <taxon>Magnoliopsida</taxon>
        <taxon>eudicotyledons</taxon>
        <taxon>Gunneridae</taxon>
        <taxon>Pentapetalae</taxon>
        <taxon>rosids</taxon>
        <taxon>fabids</taxon>
        <taxon>Rosales</taxon>
        <taxon>Cannabaceae</taxon>
        <taxon>Cannabis</taxon>
    </lineage>
</organism>
<dbReference type="InterPro" id="IPR026960">
    <property type="entry name" value="RVT-Znf"/>
</dbReference>
<evidence type="ECO:0000259" key="5">
    <source>
        <dbReference type="Pfam" id="PF14111"/>
    </source>
</evidence>
<dbReference type="InterPro" id="IPR025836">
    <property type="entry name" value="Zn_knuckle_CX2CX4HX4C"/>
</dbReference>
<feature type="domain" description="DUF4283" evidence="5">
    <location>
        <begin position="38"/>
        <end position="117"/>
    </location>
</feature>
<dbReference type="SUPFAM" id="SSF56672">
    <property type="entry name" value="DNA/RNA polymerases"/>
    <property type="match status" value="1"/>
</dbReference>
<dbReference type="Pfam" id="PF13456">
    <property type="entry name" value="RVT_3"/>
    <property type="match status" value="1"/>
</dbReference>
<evidence type="ECO:0008006" key="9">
    <source>
        <dbReference type="Google" id="ProtNLM"/>
    </source>
</evidence>
<dbReference type="Gene3D" id="3.30.420.10">
    <property type="entry name" value="Ribonuclease H-like superfamily/Ribonuclease H"/>
    <property type="match status" value="1"/>
</dbReference>
<dbReference type="CDD" id="cd01650">
    <property type="entry name" value="RT_nLTR_like"/>
    <property type="match status" value="1"/>
</dbReference>
<dbReference type="InterPro" id="IPR036397">
    <property type="entry name" value="RNaseH_sf"/>
</dbReference>
<feature type="domain" description="Zinc knuckle CX2CX4HX4C" evidence="6">
    <location>
        <begin position="176"/>
        <end position="224"/>
    </location>
</feature>
<feature type="domain" description="RNase H type-1" evidence="3">
    <location>
        <begin position="1537"/>
        <end position="1658"/>
    </location>
</feature>
<dbReference type="Proteomes" id="UP000596661">
    <property type="component" value="Chromosome 9"/>
</dbReference>
<dbReference type="Gene3D" id="3.60.10.10">
    <property type="entry name" value="Endonuclease/exonuclease/phosphatase"/>
    <property type="match status" value="1"/>
</dbReference>